<comment type="caution">
    <text evidence="8">The sequence shown here is derived from an EMBL/GenBank/DDBJ whole genome shotgun (WGS) entry which is preliminary data.</text>
</comment>
<dbReference type="Pfam" id="PF04138">
    <property type="entry name" value="GtrA_DPMS_TM"/>
    <property type="match status" value="1"/>
</dbReference>
<evidence type="ECO:0000313" key="8">
    <source>
        <dbReference type="EMBL" id="MFC5582591.1"/>
    </source>
</evidence>
<dbReference type="Proteomes" id="UP001596111">
    <property type="component" value="Unassembled WGS sequence"/>
</dbReference>
<comment type="subcellular location">
    <subcellularLocation>
        <location evidence="1">Membrane</location>
        <topology evidence="1">Multi-pass membrane protein</topology>
    </subcellularLocation>
</comment>
<evidence type="ECO:0000256" key="3">
    <source>
        <dbReference type="ARBA" id="ARBA00022692"/>
    </source>
</evidence>
<evidence type="ECO:0000256" key="4">
    <source>
        <dbReference type="ARBA" id="ARBA00022989"/>
    </source>
</evidence>
<evidence type="ECO:0000313" key="9">
    <source>
        <dbReference type="Proteomes" id="UP001596111"/>
    </source>
</evidence>
<evidence type="ECO:0000256" key="6">
    <source>
        <dbReference type="SAM" id="Phobius"/>
    </source>
</evidence>
<feature type="domain" description="GtrA/DPMS transmembrane" evidence="7">
    <location>
        <begin position="8"/>
        <end position="128"/>
    </location>
</feature>
<keyword evidence="3 6" id="KW-0812">Transmembrane</keyword>
<name>A0ABW0T1Y3_9GAMM</name>
<dbReference type="EMBL" id="JBHSNG010000020">
    <property type="protein sequence ID" value="MFC5582591.1"/>
    <property type="molecule type" value="Genomic_DNA"/>
</dbReference>
<evidence type="ECO:0000256" key="2">
    <source>
        <dbReference type="ARBA" id="ARBA00009399"/>
    </source>
</evidence>
<sequence>MMSRQFIKFLVTGGVAAIANFGSRIVLSHWMPYVPSIIIAFCIGLISAFVLNRAFVFVNASNTLRNQAWWFTIVNLAALVQTLVISVALGKYALPALGIDAHAETIAHGVGVLVPVVTSYFGHKQFSFRV</sequence>
<keyword evidence="4 6" id="KW-1133">Transmembrane helix</keyword>
<keyword evidence="5 6" id="KW-0472">Membrane</keyword>
<proteinExistence type="inferred from homology"/>
<evidence type="ECO:0000259" key="7">
    <source>
        <dbReference type="Pfam" id="PF04138"/>
    </source>
</evidence>
<organism evidence="8 9">
    <name type="scientific">Rhodanobacter terrae</name>
    <dbReference type="NCBI Taxonomy" id="418647"/>
    <lineage>
        <taxon>Bacteria</taxon>
        <taxon>Pseudomonadati</taxon>
        <taxon>Pseudomonadota</taxon>
        <taxon>Gammaproteobacteria</taxon>
        <taxon>Lysobacterales</taxon>
        <taxon>Rhodanobacteraceae</taxon>
        <taxon>Rhodanobacter</taxon>
    </lineage>
</organism>
<feature type="transmembrane region" description="Helical" evidence="6">
    <location>
        <begin position="106"/>
        <end position="123"/>
    </location>
</feature>
<reference evidence="9" key="1">
    <citation type="journal article" date="2019" name="Int. J. Syst. Evol. Microbiol.">
        <title>The Global Catalogue of Microorganisms (GCM) 10K type strain sequencing project: providing services to taxonomists for standard genome sequencing and annotation.</title>
        <authorList>
            <consortium name="The Broad Institute Genomics Platform"/>
            <consortium name="The Broad Institute Genome Sequencing Center for Infectious Disease"/>
            <person name="Wu L."/>
            <person name="Ma J."/>
        </authorList>
    </citation>
    <scope>NUCLEOTIDE SEQUENCE [LARGE SCALE GENOMIC DNA]</scope>
    <source>
        <strain evidence="9">CGMCC 1.13587</strain>
    </source>
</reference>
<protein>
    <submittedName>
        <fullName evidence="8">GtrA family protein</fullName>
    </submittedName>
</protein>
<comment type="similarity">
    <text evidence="2">Belongs to the GtrA family.</text>
</comment>
<dbReference type="RefSeq" id="WP_377328820.1">
    <property type="nucleotide sequence ID" value="NZ_JBHSNG010000020.1"/>
</dbReference>
<feature type="transmembrane region" description="Helical" evidence="6">
    <location>
        <begin position="33"/>
        <end position="56"/>
    </location>
</feature>
<accession>A0ABW0T1Y3</accession>
<evidence type="ECO:0000256" key="1">
    <source>
        <dbReference type="ARBA" id="ARBA00004141"/>
    </source>
</evidence>
<keyword evidence="9" id="KW-1185">Reference proteome</keyword>
<dbReference type="PANTHER" id="PTHR38459:SF1">
    <property type="entry name" value="PROPHAGE BACTOPRENOL-LINKED GLUCOSE TRANSLOCASE HOMOLOG"/>
    <property type="match status" value="1"/>
</dbReference>
<gene>
    <name evidence="8" type="ORF">ACFPPB_15835</name>
</gene>
<dbReference type="InterPro" id="IPR007267">
    <property type="entry name" value="GtrA_DPMS_TM"/>
</dbReference>
<feature type="transmembrane region" description="Helical" evidence="6">
    <location>
        <begin position="7"/>
        <end position="27"/>
    </location>
</feature>
<dbReference type="InterPro" id="IPR051401">
    <property type="entry name" value="GtrA_CellWall_Glycosyl"/>
</dbReference>
<dbReference type="PANTHER" id="PTHR38459">
    <property type="entry name" value="PROPHAGE BACTOPRENOL-LINKED GLUCOSE TRANSLOCASE HOMOLOG"/>
    <property type="match status" value="1"/>
</dbReference>
<feature type="transmembrane region" description="Helical" evidence="6">
    <location>
        <begin position="68"/>
        <end position="94"/>
    </location>
</feature>
<evidence type="ECO:0000256" key="5">
    <source>
        <dbReference type="ARBA" id="ARBA00023136"/>
    </source>
</evidence>